<dbReference type="RefSeq" id="WP_022501318.1">
    <property type="nucleotide sequence ID" value="NZ_DAWCMB010000273.1"/>
</dbReference>
<protein>
    <submittedName>
        <fullName evidence="11">TRAP transporter small permease</fullName>
    </submittedName>
</protein>
<dbReference type="EMBL" id="JBBMER010000008">
    <property type="protein sequence ID" value="MEQ2380357.1"/>
    <property type="molecule type" value="Genomic_DNA"/>
</dbReference>
<sequence>MKTVKNILDKVTSYASVFIFIMMVLMVTYQVVARYIFSAPSSVTEILTRYSFVWLIIISATYMFGQREHINIAVVKDKLPKKAKRIVNIIIECVTIAFAGLIMVFGGFKITHMNFVQFDSILHIPTGIIYSIIPICGVIIIFYSIYNIGLELKKDEA</sequence>
<dbReference type="PANTHER" id="PTHR35011:SF2">
    <property type="entry name" value="2,3-DIKETO-L-GULONATE TRAP TRANSPORTER SMALL PERMEASE PROTEIN YIAM"/>
    <property type="match status" value="1"/>
</dbReference>
<dbReference type="Proteomes" id="UP001442364">
    <property type="component" value="Unassembled WGS sequence"/>
</dbReference>
<feature type="domain" description="Tripartite ATP-independent periplasmic transporters DctQ component" evidence="10">
    <location>
        <begin position="23"/>
        <end position="149"/>
    </location>
</feature>
<accession>A0ABV1BX87</accession>
<evidence type="ECO:0000313" key="12">
    <source>
        <dbReference type="Proteomes" id="UP001442364"/>
    </source>
</evidence>
<evidence type="ECO:0000256" key="3">
    <source>
        <dbReference type="ARBA" id="ARBA00022475"/>
    </source>
</evidence>
<evidence type="ECO:0000256" key="8">
    <source>
        <dbReference type="ARBA" id="ARBA00038436"/>
    </source>
</evidence>
<evidence type="ECO:0000259" key="10">
    <source>
        <dbReference type="Pfam" id="PF04290"/>
    </source>
</evidence>
<feature type="transmembrane region" description="Helical" evidence="9">
    <location>
        <begin position="128"/>
        <end position="146"/>
    </location>
</feature>
<name>A0ABV1BX87_9FIRM</name>
<evidence type="ECO:0000256" key="6">
    <source>
        <dbReference type="ARBA" id="ARBA00022989"/>
    </source>
</evidence>
<evidence type="ECO:0000256" key="2">
    <source>
        <dbReference type="ARBA" id="ARBA00022448"/>
    </source>
</evidence>
<keyword evidence="3" id="KW-1003">Cell membrane</keyword>
<dbReference type="Pfam" id="PF04290">
    <property type="entry name" value="DctQ"/>
    <property type="match status" value="1"/>
</dbReference>
<dbReference type="PANTHER" id="PTHR35011">
    <property type="entry name" value="2,3-DIKETO-L-GULONATE TRAP TRANSPORTER SMALL PERMEASE PROTEIN YIAM"/>
    <property type="match status" value="1"/>
</dbReference>
<keyword evidence="6 9" id="KW-1133">Transmembrane helix</keyword>
<dbReference type="InterPro" id="IPR055348">
    <property type="entry name" value="DctQ"/>
</dbReference>
<keyword evidence="5 9" id="KW-0812">Transmembrane</keyword>
<reference evidence="11 12" key="1">
    <citation type="submission" date="2024-03" db="EMBL/GenBank/DDBJ databases">
        <title>Human intestinal bacterial collection.</title>
        <authorList>
            <person name="Pauvert C."/>
            <person name="Hitch T.C.A."/>
            <person name="Clavel T."/>
        </authorList>
    </citation>
    <scope>NUCLEOTIDE SEQUENCE [LARGE SCALE GENOMIC DNA]</scope>
    <source>
        <strain evidence="11 12">CLA-AA-H255</strain>
    </source>
</reference>
<evidence type="ECO:0000256" key="4">
    <source>
        <dbReference type="ARBA" id="ARBA00022519"/>
    </source>
</evidence>
<proteinExistence type="inferred from homology"/>
<gene>
    <name evidence="11" type="ORF">WMO14_10765</name>
</gene>
<comment type="similarity">
    <text evidence="8">Belongs to the TRAP transporter small permease family.</text>
</comment>
<evidence type="ECO:0000313" key="11">
    <source>
        <dbReference type="EMBL" id="MEQ2380357.1"/>
    </source>
</evidence>
<keyword evidence="7 9" id="KW-0472">Membrane</keyword>
<evidence type="ECO:0000256" key="7">
    <source>
        <dbReference type="ARBA" id="ARBA00023136"/>
    </source>
</evidence>
<feature type="transmembrane region" description="Helical" evidence="9">
    <location>
        <begin position="86"/>
        <end position="108"/>
    </location>
</feature>
<evidence type="ECO:0000256" key="1">
    <source>
        <dbReference type="ARBA" id="ARBA00004429"/>
    </source>
</evidence>
<evidence type="ECO:0000256" key="9">
    <source>
        <dbReference type="SAM" id="Phobius"/>
    </source>
</evidence>
<keyword evidence="2" id="KW-0813">Transport</keyword>
<comment type="caution">
    <text evidence="11">The sequence shown here is derived from an EMBL/GenBank/DDBJ whole genome shotgun (WGS) entry which is preliminary data.</text>
</comment>
<keyword evidence="4" id="KW-0997">Cell inner membrane</keyword>
<feature type="transmembrane region" description="Helical" evidence="9">
    <location>
        <begin position="12"/>
        <end position="37"/>
    </location>
</feature>
<dbReference type="InterPro" id="IPR007387">
    <property type="entry name" value="TRAP_DctQ"/>
</dbReference>
<evidence type="ECO:0000256" key="5">
    <source>
        <dbReference type="ARBA" id="ARBA00022692"/>
    </source>
</evidence>
<keyword evidence="12" id="KW-1185">Reference proteome</keyword>
<comment type="subcellular location">
    <subcellularLocation>
        <location evidence="1">Cell inner membrane</location>
        <topology evidence="1">Multi-pass membrane protein</topology>
    </subcellularLocation>
</comment>
<feature type="transmembrane region" description="Helical" evidence="9">
    <location>
        <begin position="49"/>
        <end position="65"/>
    </location>
</feature>
<organism evidence="11 12">
    <name type="scientific">[Lactobacillus] rogosae</name>
    <dbReference type="NCBI Taxonomy" id="706562"/>
    <lineage>
        <taxon>Bacteria</taxon>
        <taxon>Bacillati</taxon>
        <taxon>Bacillota</taxon>
        <taxon>Clostridia</taxon>
        <taxon>Lachnospirales</taxon>
        <taxon>Lachnospiraceae</taxon>
        <taxon>Lachnospira</taxon>
    </lineage>
</organism>